<dbReference type="Proteomes" id="UP000323506">
    <property type="component" value="Chromosome A01"/>
</dbReference>
<proteinExistence type="predicted"/>
<keyword evidence="2" id="KW-1185">Reference proteome</keyword>
<dbReference type="EMBL" id="CM017688">
    <property type="protein sequence ID" value="TYH31960.1"/>
    <property type="molecule type" value="Genomic_DNA"/>
</dbReference>
<sequence length="59" mass="6893">MEAASCSLELCEELRRKEDATTRGMHGTWLLKFAFLSVHRWLRIVMQSSRYDHGCSSFN</sequence>
<evidence type="ECO:0000313" key="1">
    <source>
        <dbReference type="EMBL" id="TYH31959.1"/>
    </source>
</evidence>
<accession>A0A5D2HQJ9</accession>
<protein>
    <submittedName>
        <fullName evidence="1">Uncharacterized protein</fullName>
    </submittedName>
</protein>
<reference evidence="1 2" key="1">
    <citation type="submission" date="2019-06" db="EMBL/GenBank/DDBJ databases">
        <title>WGS assembly of Gossypium darwinii.</title>
        <authorList>
            <person name="Chen Z.J."/>
            <person name="Sreedasyam A."/>
            <person name="Ando A."/>
            <person name="Song Q."/>
            <person name="De L."/>
            <person name="Hulse-Kemp A."/>
            <person name="Ding M."/>
            <person name="Ye W."/>
            <person name="Kirkbride R."/>
            <person name="Jenkins J."/>
            <person name="Plott C."/>
            <person name="Lovell J."/>
            <person name="Lin Y.-M."/>
            <person name="Vaughn R."/>
            <person name="Liu B."/>
            <person name="Li W."/>
            <person name="Simpson S."/>
            <person name="Scheffler B."/>
            <person name="Saski C."/>
            <person name="Grover C."/>
            <person name="Hu G."/>
            <person name="Conover J."/>
            <person name="Carlson J."/>
            <person name="Shu S."/>
            <person name="Boston L."/>
            <person name="Williams M."/>
            <person name="Peterson D."/>
            <person name="Mcgee K."/>
            <person name="Jones D."/>
            <person name="Wendel J."/>
            <person name="Stelly D."/>
            <person name="Grimwood J."/>
            <person name="Schmutz J."/>
        </authorList>
    </citation>
    <scope>NUCLEOTIDE SEQUENCE [LARGE SCALE GENOMIC DNA]</scope>
    <source>
        <strain evidence="1">1808015.09</strain>
    </source>
</reference>
<dbReference type="AlphaFoldDB" id="A0A5D2HQJ9"/>
<organism evidence="1 2">
    <name type="scientific">Gossypium darwinii</name>
    <name type="common">Darwin's cotton</name>
    <name type="synonym">Gossypium barbadense var. darwinii</name>
    <dbReference type="NCBI Taxonomy" id="34276"/>
    <lineage>
        <taxon>Eukaryota</taxon>
        <taxon>Viridiplantae</taxon>
        <taxon>Streptophyta</taxon>
        <taxon>Embryophyta</taxon>
        <taxon>Tracheophyta</taxon>
        <taxon>Spermatophyta</taxon>
        <taxon>Magnoliopsida</taxon>
        <taxon>eudicotyledons</taxon>
        <taxon>Gunneridae</taxon>
        <taxon>Pentapetalae</taxon>
        <taxon>rosids</taxon>
        <taxon>malvids</taxon>
        <taxon>Malvales</taxon>
        <taxon>Malvaceae</taxon>
        <taxon>Malvoideae</taxon>
        <taxon>Gossypium</taxon>
    </lineage>
</organism>
<name>A0A5D2HQJ9_GOSDA</name>
<evidence type="ECO:0000313" key="2">
    <source>
        <dbReference type="Proteomes" id="UP000323506"/>
    </source>
</evidence>
<dbReference type="EMBL" id="CM017688">
    <property type="protein sequence ID" value="TYH31959.1"/>
    <property type="molecule type" value="Genomic_DNA"/>
</dbReference>
<gene>
    <name evidence="1" type="ORF">ES288_A01G213000v1</name>
</gene>